<proteinExistence type="predicted"/>
<accession>A0A2M6T187</accession>
<evidence type="ECO:0000313" key="2">
    <source>
        <dbReference type="Proteomes" id="UP000229390"/>
    </source>
</evidence>
<sequence>MEREHLSFRSFSEGGQRRMTSRNICLETFVLKYLVSFLTFLTIVKKVRKDRAKTLLEIFAANGGDEIHK</sequence>
<evidence type="ECO:0000313" key="1">
    <source>
        <dbReference type="EMBL" id="PIS38963.1"/>
    </source>
</evidence>
<gene>
    <name evidence="1" type="ORF">COT34_00985</name>
</gene>
<reference evidence="2" key="1">
    <citation type="submission" date="2017-09" db="EMBL/GenBank/DDBJ databases">
        <title>Depth-based differentiation of microbial function through sediment-hosted aquifers and enrichment of novel symbionts in the deep terrestrial subsurface.</title>
        <authorList>
            <person name="Probst A.J."/>
            <person name="Ladd B."/>
            <person name="Jarett J.K."/>
            <person name="Geller-Mcgrath D.E."/>
            <person name="Sieber C.M.K."/>
            <person name="Emerson J.B."/>
            <person name="Anantharaman K."/>
            <person name="Thomas B.C."/>
            <person name="Malmstrom R."/>
            <person name="Stieglmeier M."/>
            <person name="Klingl A."/>
            <person name="Woyke T."/>
            <person name="Ryan C.M."/>
            <person name="Banfield J.F."/>
        </authorList>
    </citation>
    <scope>NUCLEOTIDE SEQUENCE [LARGE SCALE GENOMIC DNA]</scope>
</reference>
<organism evidence="1 2">
    <name type="scientific">Candidatus Nealsonbacteria bacterium CG08_land_8_20_14_0_20_43_11</name>
    <dbReference type="NCBI Taxonomy" id="1974706"/>
    <lineage>
        <taxon>Bacteria</taxon>
        <taxon>Candidatus Nealsoniibacteriota</taxon>
    </lineage>
</organism>
<dbReference type="EMBL" id="PEYE01000018">
    <property type="protein sequence ID" value="PIS38963.1"/>
    <property type="molecule type" value="Genomic_DNA"/>
</dbReference>
<protein>
    <submittedName>
        <fullName evidence="1">Uncharacterized protein</fullName>
    </submittedName>
</protein>
<comment type="caution">
    <text evidence="1">The sequence shown here is derived from an EMBL/GenBank/DDBJ whole genome shotgun (WGS) entry which is preliminary data.</text>
</comment>
<dbReference type="Proteomes" id="UP000229390">
    <property type="component" value="Unassembled WGS sequence"/>
</dbReference>
<dbReference type="AlphaFoldDB" id="A0A2M6T187"/>
<name>A0A2M6T187_9BACT</name>